<comment type="caution">
    <text evidence="1">The sequence shown here is derived from an EMBL/GenBank/DDBJ whole genome shotgun (WGS) entry which is preliminary data.</text>
</comment>
<accession>A0A323UKZ5</accession>
<dbReference type="RefSeq" id="WP_110785202.1">
    <property type="nucleotide sequence ID" value="NZ_QKQS01000010.1"/>
</dbReference>
<sequence>MIIFNLTAEAKTRIVAAIRTIDGDEPRLSGAIGRRAKTDAPVILAGVIDVWPADPDGIHRVALSDAAGAVVWRAFAVTEIAAGRGRLKAVDEYASLFGIRHPEPAYEYVCAQMKGRGIRPCADVDHDSWAEATRWVVADGGTRDPRNAWARSAWRGRAVAHEAYSAAGLALPMLGTWDPRPTILFVTPSPEPIRPSISLEDDAALAELA</sequence>
<evidence type="ECO:0000313" key="1">
    <source>
        <dbReference type="EMBL" id="PZA12833.1"/>
    </source>
</evidence>
<dbReference type="EMBL" id="QKQS01000010">
    <property type="protein sequence ID" value="PZA12833.1"/>
    <property type="molecule type" value="Genomic_DNA"/>
</dbReference>
<proteinExistence type="predicted"/>
<organism evidence="1 2">
    <name type="scientific">Rhodopseudomonas palustris</name>
    <dbReference type="NCBI Taxonomy" id="1076"/>
    <lineage>
        <taxon>Bacteria</taxon>
        <taxon>Pseudomonadati</taxon>
        <taxon>Pseudomonadota</taxon>
        <taxon>Alphaproteobacteria</taxon>
        <taxon>Hyphomicrobiales</taxon>
        <taxon>Nitrobacteraceae</taxon>
        <taxon>Rhodopseudomonas</taxon>
    </lineage>
</organism>
<evidence type="ECO:0000313" key="2">
    <source>
        <dbReference type="Proteomes" id="UP000248134"/>
    </source>
</evidence>
<protein>
    <submittedName>
        <fullName evidence="1">Uncharacterized protein</fullName>
    </submittedName>
</protein>
<name>A0A323UKZ5_RHOPL</name>
<gene>
    <name evidence="1" type="ORF">DNX69_06485</name>
</gene>
<dbReference type="AlphaFoldDB" id="A0A323UKZ5"/>
<reference evidence="1 2" key="1">
    <citation type="submission" date="2018-06" db="EMBL/GenBank/DDBJ databases">
        <title>Draft Whole-Genome Sequence of the purple photosynthetic bacterium Rhodospeudomonas palustris XCP.</title>
        <authorList>
            <person name="Rayyan A."/>
            <person name="Meyer T.E."/>
            <person name="Kyndt J.A."/>
        </authorList>
    </citation>
    <scope>NUCLEOTIDE SEQUENCE [LARGE SCALE GENOMIC DNA]</scope>
    <source>
        <strain evidence="1 2">XCP</strain>
    </source>
</reference>
<dbReference type="OrthoDB" id="8136925at2"/>
<dbReference type="Proteomes" id="UP000248134">
    <property type="component" value="Unassembled WGS sequence"/>
</dbReference>